<organism evidence="2 3">
    <name type="scientific">Cylicocyclus nassatus</name>
    <name type="common">Nematode worm</name>
    <dbReference type="NCBI Taxonomy" id="53992"/>
    <lineage>
        <taxon>Eukaryota</taxon>
        <taxon>Metazoa</taxon>
        <taxon>Ecdysozoa</taxon>
        <taxon>Nematoda</taxon>
        <taxon>Chromadorea</taxon>
        <taxon>Rhabditida</taxon>
        <taxon>Rhabditina</taxon>
        <taxon>Rhabditomorpha</taxon>
        <taxon>Strongyloidea</taxon>
        <taxon>Strongylidae</taxon>
        <taxon>Cylicocyclus</taxon>
    </lineage>
</organism>
<name>A0AA36M5C7_CYLNA</name>
<feature type="compositionally biased region" description="Polar residues" evidence="1">
    <location>
        <begin position="97"/>
        <end position="111"/>
    </location>
</feature>
<accession>A0AA36M5C7</accession>
<feature type="region of interest" description="Disordered" evidence="1">
    <location>
        <begin position="95"/>
        <end position="132"/>
    </location>
</feature>
<gene>
    <name evidence="2" type="ORF">CYNAS_LOCUS9605</name>
</gene>
<sequence>MEKLGFYIRKFIREAHNEARRRCPDISFKKGMLSIGREHTLTPTMAAYQFNINMETWRGLPLEEMMTNAEKTKVQNGEVTRGSLRLTGVNLTKPLRNVQSLPETSGSNENAVQKRPLHLEEGEENPNKIVKN</sequence>
<evidence type="ECO:0000256" key="1">
    <source>
        <dbReference type="SAM" id="MobiDB-lite"/>
    </source>
</evidence>
<evidence type="ECO:0000313" key="3">
    <source>
        <dbReference type="Proteomes" id="UP001176961"/>
    </source>
</evidence>
<evidence type="ECO:0000313" key="2">
    <source>
        <dbReference type="EMBL" id="CAJ0597622.1"/>
    </source>
</evidence>
<dbReference type="AlphaFoldDB" id="A0AA36M5C7"/>
<dbReference type="EMBL" id="CATQJL010000223">
    <property type="protein sequence ID" value="CAJ0597622.1"/>
    <property type="molecule type" value="Genomic_DNA"/>
</dbReference>
<protein>
    <submittedName>
        <fullName evidence="2">Uncharacterized protein</fullName>
    </submittedName>
</protein>
<keyword evidence="3" id="KW-1185">Reference proteome</keyword>
<proteinExistence type="predicted"/>
<dbReference type="Proteomes" id="UP001176961">
    <property type="component" value="Unassembled WGS sequence"/>
</dbReference>
<reference evidence="2" key="1">
    <citation type="submission" date="2023-07" db="EMBL/GenBank/DDBJ databases">
        <authorList>
            <consortium name="CYATHOMIX"/>
        </authorList>
    </citation>
    <scope>NUCLEOTIDE SEQUENCE</scope>
    <source>
        <strain evidence="2">N/A</strain>
    </source>
</reference>
<comment type="caution">
    <text evidence="2">The sequence shown here is derived from an EMBL/GenBank/DDBJ whole genome shotgun (WGS) entry which is preliminary data.</text>
</comment>